<proteinExistence type="predicted"/>
<keyword evidence="2" id="KW-1185">Reference proteome</keyword>
<dbReference type="AlphaFoldDB" id="A0A0D8XTK8"/>
<dbReference type="OrthoDB" id="422368at2759"/>
<organism evidence="1 2">
    <name type="scientific">Dictyocaulus viviparus</name>
    <name type="common">Bovine lungworm</name>
    <dbReference type="NCBI Taxonomy" id="29172"/>
    <lineage>
        <taxon>Eukaryota</taxon>
        <taxon>Metazoa</taxon>
        <taxon>Ecdysozoa</taxon>
        <taxon>Nematoda</taxon>
        <taxon>Chromadorea</taxon>
        <taxon>Rhabditida</taxon>
        <taxon>Rhabditina</taxon>
        <taxon>Rhabditomorpha</taxon>
        <taxon>Strongyloidea</taxon>
        <taxon>Metastrongylidae</taxon>
        <taxon>Dictyocaulus</taxon>
    </lineage>
</organism>
<evidence type="ECO:0000313" key="2">
    <source>
        <dbReference type="Proteomes" id="UP000053766"/>
    </source>
</evidence>
<dbReference type="Proteomes" id="UP000053766">
    <property type="component" value="Unassembled WGS sequence"/>
</dbReference>
<dbReference type="EMBL" id="KN716290">
    <property type="protein sequence ID" value="KJH47845.1"/>
    <property type="molecule type" value="Genomic_DNA"/>
</dbReference>
<evidence type="ECO:0000313" key="1">
    <source>
        <dbReference type="EMBL" id="KJH47845.1"/>
    </source>
</evidence>
<accession>A0A0D8XTK8</accession>
<protein>
    <submittedName>
        <fullName evidence="1">Uncharacterized protein</fullName>
    </submittedName>
</protein>
<reference evidence="1 2" key="1">
    <citation type="submission" date="2013-11" db="EMBL/GenBank/DDBJ databases">
        <title>Draft genome of the bovine lungworm Dictyocaulus viviparus.</title>
        <authorList>
            <person name="Mitreva M."/>
        </authorList>
    </citation>
    <scope>NUCLEOTIDE SEQUENCE [LARGE SCALE GENOMIC DNA]</scope>
    <source>
        <strain evidence="1 2">HannoverDv2000</strain>
    </source>
</reference>
<reference evidence="2" key="2">
    <citation type="journal article" date="2016" name="Sci. Rep.">
        <title>Dictyocaulus viviparus genome, variome and transcriptome elucidate lungworm biology and support future intervention.</title>
        <authorList>
            <person name="McNulty S.N."/>
            <person name="Strube C."/>
            <person name="Rosa B.A."/>
            <person name="Martin J.C."/>
            <person name="Tyagi R."/>
            <person name="Choi Y.J."/>
            <person name="Wang Q."/>
            <person name="Hallsworth Pepin K."/>
            <person name="Zhang X."/>
            <person name="Ozersky P."/>
            <person name="Wilson R.K."/>
            <person name="Sternberg P.W."/>
            <person name="Gasser R.B."/>
            <person name="Mitreva M."/>
        </authorList>
    </citation>
    <scope>NUCLEOTIDE SEQUENCE [LARGE SCALE GENOMIC DNA]</scope>
    <source>
        <strain evidence="2">HannoverDv2000</strain>
    </source>
</reference>
<dbReference type="Gene3D" id="3.40.50.11340">
    <property type="match status" value="1"/>
</dbReference>
<sequence length="89" mass="10758">MPAEIYAVRTNLDSRDRWQQFYISEAYCISIARDKRFLIYDVNHGEGFNLRRDVYMRIANAVRLLRESVTRSESFTYRQQNKWGQKCEI</sequence>
<gene>
    <name evidence="1" type="ORF">DICVIV_06040</name>
</gene>
<dbReference type="STRING" id="29172.A0A0D8XTK8"/>
<name>A0A0D8XTK8_DICVI</name>